<dbReference type="InterPro" id="IPR043428">
    <property type="entry name" value="LivM-like"/>
</dbReference>
<feature type="transmembrane region" description="Helical" evidence="6">
    <location>
        <begin position="248"/>
        <end position="279"/>
    </location>
</feature>
<keyword evidence="8" id="KW-1185">Reference proteome</keyword>
<evidence type="ECO:0000313" key="8">
    <source>
        <dbReference type="Proteomes" id="UP001250214"/>
    </source>
</evidence>
<sequence>MTRWNTLPMLVRHILAALAALLIVVAATSITDQITDIRIARIGFYLVALAGLSILIGYSGQISLGHGAFMFVGAYTTALLILNAPMVPLWLNLLLAVAVSCVAGLLVGAATSRLHGPYLAGATLALALGLPELALRFPDVLGGNIGLTFQTRGAPDFLGTMVPSTQWQAIVVWLVVLLALVVLANISKGRLGRQMRALRDDETAAAMCGIQVGWTKVVAFVISAGCGGLAGALQAYTLGTASPDTFSVVLSLTLLAVLVFGGLGSLWGAFWAAVAMVYIEVWGDEVRRTLELPTNVANNLPLVLYGVLLILVIRLWPGGIQGALRSARNWVQSRF</sequence>
<evidence type="ECO:0000256" key="6">
    <source>
        <dbReference type="SAM" id="Phobius"/>
    </source>
</evidence>
<feature type="transmembrane region" description="Helical" evidence="6">
    <location>
        <begin position="65"/>
        <end position="84"/>
    </location>
</feature>
<keyword evidence="3 6" id="KW-0812">Transmembrane</keyword>
<dbReference type="CDD" id="cd06581">
    <property type="entry name" value="TM_PBP1_LivM_like"/>
    <property type="match status" value="1"/>
</dbReference>
<proteinExistence type="predicted"/>
<evidence type="ECO:0000256" key="5">
    <source>
        <dbReference type="ARBA" id="ARBA00023136"/>
    </source>
</evidence>
<accession>A0ABU2H7U0</accession>
<organism evidence="7 8">
    <name type="scientific">Lipingzhangella rawalii</name>
    <dbReference type="NCBI Taxonomy" id="2055835"/>
    <lineage>
        <taxon>Bacteria</taxon>
        <taxon>Bacillati</taxon>
        <taxon>Actinomycetota</taxon>
        <taxon>Actinomycetes</taxon>
        <taxon>Streptosporangiales</taxon>
        <taxon>Nocardiopsidaceae</taxon>
        <taxon>Lipingzhangella</taxon>
    </lineage>
</organism>
<comment type="caution">
    <text evidence="7">The sequence shown here is derived from an EMBL/GenBank/DDBJ whole genome shotgun (WGS) entry which is preliminary data.</text>
</comment>
<dbReference type="EMBL" id="JAVLVT010000005">
    <property type="protein sequence ID" value="MDS1271353.1"/>
    <property type="molecule type" value="Genomic_DNA"/>
</dbReference>
<keyword evidence="4 6" id="KW-1133">Transmembrane helix</keyword>
<keyword evidence="2" id="KW-1003">Cell membrane</keyword>
<feature type="transmembrane region" description="Helical" evidence="6">
    <location>
        <begin position="167"/>
        <end position="186"/>
    </location>
</feature>
<dbReference type="InterPro" id="IPR001851">
    <property type="entry name" value="ABC_transp_permease"/>
</dbReference>
<feature type="transmembrane region" description="Helical" evidence="6">
    <location>
        <begin position="39"/>
        <end position="58"/>
    </location>
</feature>
<evidence type="ECO:0000256" key="4">
    <source>
        <dbReference type="ARBA" id="ARBA00022989"/>
    </source>
</evidence>
<gene>
    <name evidence="7" type="ORF">RIF23_13705</name>
</gene>
<feature type="transmembrane region" description="Helical" evidence="6">
    <location>
        <begin position="217"/>
        <end position="236"/>
    </location>
</feature>
<dbReference type="PANTHER" id="PTHR30482">
    <property type="entry name" value="HIGH-AFFINITY BRANCHED-CHAIN AMINO ACID TRANSPORT SYSTEM PERMEASE"/>
    <property type="match status" value="1"/>
</dbReference>
<evidence type="ECO:0000313" key="7">
    <source>
        <dbReference type="EMBL" id="MDS1271353.1"/>
    </source>
</evidence>
<dbReference type="RefSeq" id="WP_310912878.1">
    <property type="nucleotide sequence ID" value="NZ_JAVLVT010000005.1"/>
</dbReference>
<protein>
    <submittedName>
        <fullName evidence="7">Branched-chain amino acid ABC transporter permease</fullName>
    </submittedName>
</protein>
<evidence type="ECO:0000256" key="3">
    <source>
        <dbReference type="ARBA" id="ARBA00022692"/>
    </source>
</evidence>
<dbReference type="PANTHER" id="PTHR30482:SF10">
    <property type="entry name" value="HIGH-AFFINITY BRANCHED-CHAIN AMINO ACID TRANSPORT PROTEIN BRAE"/>
    <property type="match status" value="1"/>
</dbReference>
<keyword evidence="5 6" id="KW-0472">Membrane</keyword>
<name>A0ABU2H7U0_9ACTN</name>
<feature type="transmembrane region" description="Helical" evidence="6">
    <location>
        <begin position="90"/>
        <end position="111"/>
    </location>
</feature>
<dbReference type="Pfam" id="PF02653">
    <property type="entry name" value="BPD_transp_2"/>
    <property type="match status" value="1"/>
</dbReference>
<comment type="subcellular location">
    <subcellularLocation>
        <location evidence="1">Cell membrane</location>
        <topology evidence="1">Multi-pass membrane protein</topology>
    </subcellularLocation>
</comment>
<evidence type="ECO:0000256" key="2">
    <source>
        <dbReference type="ARBA" id="ARBA00022475"/>
    </source>
</evidence>
<reference evidence="8" key="1">
    <citation type="submission" date="2023-07" db="EMBL/GenBank/DDBJ databases">
        <title>Novel species in the genus Lipingzhangella isolated from Sambhar Salt Lake.</title>
        <authorList>
            <person name="Jiya N."/>
            <person name="Kajale S."/>
            <person name="Sharma A."/>
        </authorList>
    </citation>
    <scope>NUCLEOTIDE SEQUENCE [LARGE SCALE GENOMIC DNA]</scope>
    <source>
        <strain evidence="8">LS1_29</strain>
    </source>
</reference>
<dbReference type="Proteomes" id="UP001250214">
    <property type="component" value="Unassembled WGS sequence"/>
</dbReference>
<feature type="transmembrane region" description="Helical" evidence="6">
    <location>
        <begin position="300"/>
        <end position="317"/>
    </location>
</feature>
<evidence type="ECO:0000256" key="1">
    <source>
        <dbReference type="ARBA" id="ARBA00004651"/>
    </source>
</evidence>